<dbReference type="InterPro" id="IPR019096">
    <property type="entry name" value="YopX_protein"/>
</dbReference>
<evidence type="ECO:0000259" key="1">
    <source>
        <dbReference type="Pfam" id="PF09643"/>
    </source>
</evidence>
<proteinExistence type="predicted"/>
<comment type="caution">
    <text evidence="2">The sequence shown here is derived from an EMBL/GenBank/DDBJ whole genome shotgun (WGS) entry which is preliminary data.</text>
</comment>
<protein>
    <recommendedName>
        <fullName evidence="1">YopX protein domain-containing protein</fullName>
    </recommendedName>
</protein>
<gene>
    <name evidence="2" type="ORF">DHW61_15375</name>
</gene>
<dbReference type="InterPro" id="IPR023385">
    <property type="entry name" value="YopX-like_C"/>
</dbReference>
<dbReference type="Gene3D" id="2.30.30.290">
    <property type="entry name" value="YopX-like domains"/>
    <property type="match status" value="1"/>
</dbReference>
<accession>A0A3D2X9C9</accession>
<sequence>MNDIEDHWHYDVDKETVGQYTGLKDKNGVEIYDGDIIKCDKRGYGFYRSVVKYNDEMARFDVVQGNCAFPMILEEVVDNISISGADYEVIGNICENE</sequence>
<dbReference type="SUPFAM" id="SSF159006">
    <property type="entry name" value="YopX-like"/>
    <property type="match status" value="1"/>
</dbReference>
<dbReference type="Pfam" id="PF09643">
    <property type="entry name" value="YopX"/>
    <property type="match status" value="1"/>
</dbReference>
<evidence type="ECO:0000313" key="2">
    <source>
        <dbReference type="EMBL" id="HCL03760.1"/>
    </source>
</evidence>
<dbReference type="AlphaFoldDB" id="A0A3D2X9C9"/>
<feature type="domain" description="YopX protein" evidence="1">
    <location>
        <begin position="9"/>
        <end position="96"/>
    </location>
</feature>
<name>A0A3D2X9C9_9FIRM</name>
<reference evidence="2 3" key="1">
    <citation type="journal article" date="2018" name="Nat. Biotechnol.">
        <title>A standardized bacterial taxonomy based on genome phylogeny substantially revises the tree of life.</title>
        <authorList>
            <person name="Parks D.H."/>
            <person name="Chuvochina M."/>
            <person name="Waite D.W."/>
            <person name="Rinke C."/>
            <person name="Skarshewski A."/>
            <person name="Chaumeil P.A."/>
            <person name="Hugenholtz P."/>
        </authorList>
    </citation>
    <scope>NUCLEOTIDE SEQUENCE [LARGE SCALE GENOMIC DNA]</scope>
    <source>
        <strain evidence="2">UBA11728</strain>
    </source>
</reference>
<organism evidence="2 3">
    <name type="scientific">Lachnoclostridium phytofermentans</name>
    <dbReference type="NCBI Taxonomy" id="66219"/>
    <lineage>
        <taxon>Bacteria</taxon>
        <taxon>Bacillati</taxon>
        <taxon>Bacillota</taxon>
        <taxon>Clostridia</taxon>
        <taxon>Lachnospirales</taxon>
        <taxon>Lachnospiraceae</taxon>
    </lineage>
</organism>
<dbReference type="EMBL" id="DPVV01000508">
    <property type="protein sequence ID" value="HCL03760.1"/>
    <property type="molecule type" value="Genomic_DNA"/>
</dbReference>
<dbReference type="Proteomes" id="UP000262969">
    <property type="component" value="Unassembled WGS sequence"/>
</dbReference>
<evidence type="ECO:0000313" key="3">
    <source>
        <dbReference type="Proteomes" id="UP000262969"/>
    </source>
</evidence>